<dbReference type="AlphaFoldDB" id="A0AAV7B994"/>
<dbReference type="Proteomes" id="UP000824782">
    <property type="component" value="Unassembled WGS sequence"/>
</dbReference>
<name>A0AAV7B994_ENGPU</name>
<proteinExistence type="predicted"/>
<evidence type="ECO:0000313" key="2">
    <source>
        <dbReference type="Proteomes" id="UP000824782"/>
    </source>
</evidence>
<evidence type="ECO:0000313" key="1">
    <source>
        <dbReference type="EMBL" id="KAG8568973.1"/>
    </source>
</evidence>
<keyword evidence="2" id="KW-1185">Reference proteome</keyword>
<organism evidence="1 2">
    <name type="scientific">Engystomops pustulosus</name>
    <name type="common">Tungara frog</name>
    <name type="synonym">Physalaemus pustulosus</name>
    <dbReference type="NCBI Taxonomy" id="76066"/>
    <lineage>
        <taxon>Eukaryota</taxon>
        <taxon>Metazoa</taxon>
        <taxon>Chordata</taxon>
        <taxon>Craniata</taxon>
        <taxon>Vertebrata</taxon>
        <taxon>Euteleostomi</taxon>
        <taxon>Amphibia</taxon>
        <taxon>Batrachia</taxon>
        <taxon>Anura</taxon>
        <taxon>Neobatrachia</taxon>
        <taxon>Hyloidea</taxon>
        <taxon>Leptodactylidae</taxon>
        <taxon>Leiuperinae</taxon>
        <taxon>Engystomops</taxon>
    </lineage>
</organism>
<dbReference type="EMBL" id="WNYA01000006">
    <property type="protein sequence ID" value="KAG8568973.1"/>
    <property type="molecule type" value="Genomic_DNA"/>
</dbReference>
<comment type="caution">
    <text evidence="1">The sequence shown here is derived from an EMBL/GenBank/DDBJ whole genome shotgun (WGS) entry which is preliminary data.</text>
</comment>
<sequence length="80" mass="8965">MDPLIMLPGLVKGNLPPRRIRASVQCPSKAKLVIAQLCQKVAPKVPISKARRNMPCSRYGCMTTEGRIRRIDVVLVYSHH</sequence>
<gene>
    <name evidence="1" type="ORF">GDO81_014222</name>
</gene>
<accession>A0AAV7B994</accession>
<reference evidence="1" key="1">
    <citation type="thesis" date="2020" institute="ProQuest LLC" country="789 East Eisenhower Parkway, Ann Arbor, MI, USA">
        <title>Comparative Genomics and Chromosome Evolution.</title>
        <authorList>
            <person name="Mudd A.B."/>
        </authorList>
    </citation>
    <scope>NUCLEOTIDE SEQUENCE</scope>
    <source>
        <strain evidence="1">237g6f4</strain>
        <tissue evidence="1">Blood</tissue>
    </source>
</reference>
<protein>
    <submittedName>
        <fullName evidence="1">Uncharacterized protein</fullName>
    </submittedName>
</protein>